<gene>
    <name evidence="1" type="ORF">scyTo_0002806</name>
</gene>
<proteinExistence type="predicted"/>
<accession>A0A401PKU1</accession>
<dbReference type="EMBL" id="BFAA01000721">
    <property type="protein sequence ID" value="GCB73725.1"/>
    <property type="molecule type" value="Genomic_DNA"/>
</dbReference>
<comment type="caution">
    <text evidence="1">The sequence shown here is derived from an EMBL/GenBank/DDBJ whole genome shotgun (WGS) entry which is preliminary data.</text>
</comment>
<name>A0A401PKU1_SCYTO</name>
<sequence length="307" mass="35055">MYEVYDNSFSCSSTLHQRQRNYTEEKPLPCKVNLAYNVQELSLTGGWVPYMKELTEQEEFTRKLFYLSNPTITNGGSDMGMNEDTQVSMSTSDGDGGELAAAFQIPGRADEEWMEVNTSQQYGMAAAVEDGEEYLEGSVDELNLNIVTCVKEEPCDDLAAVMEGGRLEPSRNEESAALGAEAPLASQARGQHHAYAASKENEDDLKPLERFHQEQVESTENYKATSNLLQQTLVEFKTDIRQNLQRDNEILQQHLQRNNEILERYLQNDNQILKQHLQRNNAILQQHLQRNKAILQQQNEFFCHILQ</sequence>
<dbReference type="AlphaFoldDB" id="A0A401PKU1"/>
<organism evidence="1 2">
    <name type="scientific">Scyliorhinus torazame</name>
    <name type="common">Cloudy catshark</name>
    <name type="synonym">Catulus torazame</name>
    <dbReference type="NCBI Taxonomy" id="75743"/>
    <lineage>
        <taxon>Eukaryota</taxon>
        <taxon>Metazoa</taxon>
        <taxon>Chordata</taxon>
        <taxon>Craniata</taxon>
        <taxon>Vertebrata</taxon>
        <taxon>Chondrichthyes</taxon>
        <taxon>Elasmobranchii</taxon>
        <taxon>Galeomorphii</taxon>
        <taxon>Galeoidea</taxon>
        <taxon>Carcharhiniformes</taxon>
        <taxon>Scyliorhinidae</taxon>
        <taxon>Scyliorhinus</taxon>
    </lineage>
</organism>
<reference evidence="1 2" key="1">
    <citation type="journal article" date="2018" name="Nat. Ecol. Evol.">
        <title>Shark genomes provide insights into elasmobranch evolution and the origin of vertebrates.</title>
        <authorList>
            <person name="Hara Y"/>
            <person name="Yamaguchi K"/>
            <person name="Onimaru K"/>
            <person name="Kadota M"/>
            <person name="Koyanagi M"/>
            <person name="Keeley SD"/>
            <person name="Tatsumi K"/>
            <person name="Tanaka K"/>
            <person name="Motone F"/>
            <person name="Kageyama Y"/>
            <person name="Nozu R"/>
            <person name="Adachi N"/>
            <person name="Nishimura O"/>
            <person name="Nakagawa R"/>
            <person name="Tanegashima C"/>
            <person name="Kiyatake I"/>
            <person name="Matsumoto R"/>
            <person name="Murakumo K"/>
            <person name="Nishida K"/>
            <person name="Terakita A"/>
            <person name="Kuratani S"/>
            <person name="Sato K"/>
            <person name="Hyodo S Kuraku.S."/>
        </authorList>
    </citation>
    <scope>NUCLEOTIDE SEQUENCE [LARGE SCALE GENOMIC DNA]</scope>
</reference>
<protein>
    <submittedName>
        <fullName evidence="1">Uncharacterized protein</fullName>
    </submittedName>
</protein>
<dbReference type="Proteomes" id="UP000288216">
    <property type="component" value="Unassembled WGS sequence"/>
</dbReference>
<evidence type="ECO:0000313" key="2">
    <source>
        <dbReference type="Proteomes" id="UP000288216"/>
    </source>
</evidence>
<keyword evidence="2" id="KW-1185">Reference proteome</keyword>
<evidence type="ECO:0000313" key="1">
    <source>
        <dbReference type="EMBL" id="GCB73725.1"/>
    </source>
</evidence>